<evidence type="ECO:0000256" key="3">
    <source>
        <dbReference type="ARBA" id="ARBA00022737"/>
    </source>
</evidence>
<feature type="domain" description="C2H2-type" evidence="8">
    <location>
        <begin position="143"/>
        <end position="165"/>
    </location>
</feature>
<dbReference type="GO" id="GO:0043565">
    <property type="term" value="F:sequence-specific DNA binding"/>
    <property type="evidence" value="ECO:0007669"/>
    <property type="project" value="TreeGrafter"/>
</dbReference>
<dbReference type="FunFam" id="3.30.160.60:FF:001732">
    <property type="entry name" value="Zgc:162936"/>
    <property type="match status" value="1"/>
</dbReference>
<dbReference type="Proteomes" id="UP000276133">
    <property type="component" value="Unassembled WGS sequence"/>
</dbReference>
<feature type="domain" description="C2H2-type" evidence="8">
    <location>
        <begin position="337"/>
        <end position="359"/>
    </location>
</feature>
<gene>
    <name evidence="9" type="ORF">BpHYR1_029716</name>
</gene>
<dbReference type="FunFam" id="3.30.160.60:FF:000145">
    <property type="entry name" value="Zinc finger protein 574"/>
    <property type="match status" value="1"/>
</dbReference>
<feature type="domain" description="C2H2-type" evidence="8">
    <location>
        <begin position="366"/>
        <end position="393"/>
    </location>
</feature>
<dbReference type="GO" id="GO:0045893">
    <property type="term" value="P:positive regulation of DNA-templated transcription"/>
    <property type="evidence" value="ECO:0007669"/>
    <property type="project" value="UniProtKB-ARBA"/>
</dbReference>
<dbReference type="InterPro" id="IPR013087">
    <property type="entry name" value="Znf_C2H2_type"/>
</dbReference>
<reference evidence="9 10" key="1">
    <citation type="journal article" date="2018" name="Sci. Rep.">
        <title>Genomic signatures of local adaptation to the degree of environmental predictability in rotifers.</title>
        <authorList>
            <person name="Franch-Gras L."/>
            <person name="Hahn C."/>
            <person name="Garcia-Roger E.M."/>
            <person name="Carmona M.J."/>
            <person name="Serra M."/>
            <person name="Gomez A."/>
        </authorList>
    </citation>
    <scope>NUCLEOTIDE SEQUENCE [LARGE SCALE GENOMIC DNA]</scope>
    <source>
        <strain evidence="9">HYR1</strain>
    </source>
</reference>
<keyword evidence="3" id="KW-0677">Repeat</keyword>
<dbReference type="GO" id="GO:0000981">
    <property type="term" value="F:DNA-binding transcription factor activity, RNA polymerase II-specific"/>
    <property type="evidence" value="ECO:0007669"/>
    <property type="project" value="TreeGrafter"/>
</dbReference>
<dbReference type="GO" id="GO:0008270">
    <property type="term" value="F:zinc ion binding"/>
    <property type="evidence" value="ECO:0007669"/>
    <property type="project" value="UniProtKB-KW"/>
</dbReference>
<dbReference type="Gene3D" id="3.30.160.60">
    <property type="entry name" value="Classic Zinc Finger"/>
    <property type="match status" value="8"/>
</dbReference>
<dbReference type="OrthoDB" id="9439254at2759"/>
<evidence type="ECO:0000259" key="8">
    <source>
        <dbReference type="PROSITE" id="PS50157"/>
    </source>
</evidence>
<dbReference type="STRING" id="10195.A0A3M7QJN5"/>
<dbReference type="Pfam" id="PF12874">
    <property type="entry name" value="zf-met"/>
    <property type="match status" value="1"/>
</dbReference>
<evidence type="ECO:0000256" key="1">
    <source>
        <dbReference type="ARBA" id="ARBA00004123"/>
    </source>
</evidence>
<name>A0A3M7QJN5_BRAPC</name>
<dbReference type="AlphaFoldDB" id="A0A3M7QJN5"/>
<evidence type="ECO:0000256" key="6">
    <source>
        <dbReference type="ARBA" id="ARBA00023242"/>
    </source>
</evidence>
<proteinExistence type="predicted"/>
<dbReference type="EMBL" id="REGN01005922">
    <property type="protein sequence ID" value="RNA11570.1"/>
    <property type="molecule type" value="Genomic_DNA"/>
</dbReference>
<evidence type="ECO:0000313" key="10">
    <source>
        <dbReference type="Proteomes" id="UP000276133"/>
    </source>
</evidence>
<dbReference type="PANTHER" id="PTHR24408">
    <property type="entry name" value="ZINC FINGER PROTEIN"/>
    <property type="match status" value="1"/>
</dbReference>
<dbReference type="GO" id="GO:0005694">
    <property type="term" value="C:chromosome"/>
    <property type="evidence" value="ECO:0007669"/>
    <property type="project" value="UniProtKB-ARBA"/>
</dbReference>
<evidence type="ECO:0000313" key="9">
    <source>
        <dbReference type="EMBL" id="RNA11570.1"/>
    </source>
</evidence>
<dbReference type="Pfam" id="PF00096">
    <property type="entry name" value="zf-C2H2"/>
    <property type="match status" value="5"/>
</dbReference>
<feature type="non-terminal residue" evidence="9">
    <location>
        <position position="1"/>
    </location>
</feature>
<dbReference type="GO" id="GO:0005634">
    <property type="term" value="C:nucleus"/>
    <property type="evidence" value="ECO:0007669"/>
    <property type="project" value="UniProtKB-SubCell"/>
</dbReference>
<protein>
    <submittedName>
        <fullName evidence="9">Zinc finger protein 271-like</fullName>
    </submittedName>
</protein>
<dbReference type="PROSITE" id="PS50157">
    <property type="entry name" value="ZINC_FINGER_C2H2_2"/>
    <property type="match status" value="7"/>
</dbReference>
<keyword evidence="2" id="KW-0479">Metal-binding</keyword>
<dbReference type="InterPro" id="IPR036236">
    <property type="entry name" value="Znf_C2H2_sf"/>
</dbReference>
<dbReference type="PANTHER" id="PTHR24408:SF58">
    <property type="entry name" value="TRANSCRIPTION FACTOR (TFIIIA), PUTATIVE (AFU_ORTHOLOGUE AFUA_1G05150)-RELATED"/>
    <property type="match status" value="1"/>
</dbReference>
<sequence>HNQKLLNTATTTTTADSNDLNDLNYTTETQYQCSQCSLSLFKLNDYLQHIKREHCVEVYRCVLCKQMQLFDNLSLLKEHFFQVHESMRVETYKCRLCAHTSISLDELSAHLANAHAQSTHTATTTPTIATNEHQSNQSGHLQHSCPYCRNAFSNKAQLERHVRIHLASIDLKCNICDRQFDNELQLGQHKLTHSLSVKVTCSFCQQPIENESHFKEHFKRHNNIGQPHTASQSGGRMSYSCVVCRQQLTSNNEYLTHMKSHLAVTSSKKLELDVKREAGGACPLSPATTASSASSTTSQKADPFLCEICSSKFDSNFKLQTHLLLKHEYGNLANATYSCPVCDEAYNRADLLLQHTQIHGPAAKIYKCTVCSAAFVFKSQLINHSFSHQTKNVSTRSILHQQLSLPLCKREADAAGHDQSHYTVNTNANGSKTFTCLTCSKTFANQRNLNVHMRIHTGFRPFECDICQRKFTRRENLRSHMKCHLNLRPFTCSICNRSFRRKSHVSSHIEVHFKSKVHNCIECEQQFEQLDAFLAHLIAEHNIYDKELLLLIKSKQLLDLDKFANLDCEYVLSQPSGSPASMSLSSK</sequence>
<feature type="non-terminal residue" evidence="9">
    <location>
        <position position="587"/>
    </location>
</feature>
<evidence type="ECO:0000256" key="4">
    <source>
        <dbReference type="ARBA" id="ARBA00022771"/>
    </source>
</evidence>
<evidence type="ECO:0000256" key="5">
    <source>
        <dbReference type="ARBA" id="ARBA00022833"/>
    </source>
</evidence>
<keyword evidence="4 7" id="KW-0863">Zinc-finger</keyword>
<feature type="domain" description="C2H2-type" evidence="8">
    <location>
        <begin position="171"/>
        <end position="194"/>
    </location>
</feature>
<organism evidence="9 10">
    <name type="scientific">Brachionus plicatilis</name>
    <name type="common">Marine rotifer</name>
    <name type="synonym">Brachionus muelleri</name>
    <dbReference type="NCBI Taxonomy" id="10195"/>
    <lineage>
        <taxon>Eukaryota</taxon>
        <taxon>Metazoa</taxon>
        <taxon>Spiralia</taxon>
        <taxon>Gnathifera</taxon>
        <taxon>Rotifera</taxon>
        <taxon>Eurotatoria</taxon>
        <taxon>Monogononta</taxon>
        <taxon>Pseudotrocha</taxon>
        <taxon>Ploima</taxon>
        <taxon>Brachionidae</taxon>
        <taxon>Brachionus</taxon>
    </lineage>
</organism>
<dbReference type="SMART" id="SM00355">
    <property type="entry name" value="ZnF_C2H2"/>
    <property type="match status" value="14"/>
</dbReference>
<comment type="subcellular location">
    <subcellularLocation>
        <location evidence="1">Nucleus</location>
    </subcellularLocation>
</comment>
<keyword evidence="5" id="KW-0862">Zinc</keyword>
<accession>A0A3M7QJN5</accession>
<evidence type="ECO:0000256" key="2">
    <source>
        <dbReference type="ARBA" id="ARBA00022723"/>
    </source>
</evidence>
<keyword evidence="6" id="KW-0539">Nucleus</keyword>
<comment type="caution">
    <text evidence="9">The sequence shown here is derived from an EMBL/GenBank/DDBJ whole genome shotgun (WGS) entry which is preliminary data.</text>
</comment>
<dbReference type="SUPFAM" id="SSF57667">
    <property type="entry name" value="beta-beta-alpha zinc fingers"/>
    <property type="match status" value="4"/>
</dbReference>
<keyword evidence="10" id="KW-1185">Reference proteome</keyword>
<dbReference type="FunFam" id="3.30.160.60:FF:000765">
    <property type="entry name" value="Zinc finger 45-like"/>
    <property type="match status" value="1"/>
</dbReference>
<dbReference type="PROSITE" id="PS00028">
    <property type="entry name" value="ZINC_FINGER_C2H2_1"/>
    <property type="match status" value="12"/>
</dbReference>
<feature type="domain" description="C2H2-type" evidence="8">
    <location>
        <begin position="462"/>
        <end position="489"/>
    </location>
</feature>
<evidence type="ECO:0000256" key="7">
    <source>
        <dbReference type="PROSITE-ProRule" id="PRU00042"/>
    </source>
</evidence>
<feature type="domain" description="C2H2-type" evidence="8">
    <location>
        <begin position="490"/>
        <end position="517"/>
    </location>
</feature>
<feature type="domain" description="C2H2-type" evidence="8">
    <location>
        <begin position="434"/>
        <end position="461"/>
    </location>
</feature>